<feature type="compositionally biased region" description="Basic and acidic residues" evidence="1">
    <location>
        <begin position="281"/>
        <end position="291"/>
    </location>
</feature>
<evidence type="ECO:0000313" key="3">
    <source>
        <dbReference type="Proteomes" id="UP001293593"/>
    </source>
</evidence>
<keyword evidence="3" id="KW-1185">Reference proteome</keyword>
<feature type="compositionally biased region" description="Low complexity" evidence="1">
    <location>
        <begin position="254"/>
        <end position="263"/>
    </location>
</feature>
<dbReference type="GO" id="GO:0042752">
    <property type="term" value="P:regulation of circadian rhythm"/>
    <property type="evidence" value="ECO:0007669"/>
    <property type="project" value="InterPro"/>
</dbReference>
<organism evidence="2 3">
    <name type="scientific">Acacia crassicarpa</name>
    <name type="common">northern wattle</name>
    <dbReference type="NCBI Taxonomy" id="499986"/>
    <lineage>
        <taxon>Eukaryota</taxon>
        <taxon>Viridiplantae</taxon>
        <taxon>Streptophyta</taxon>
        <taxon>Embryophyta</taxon>
        <taxon>Tracheophyta</taxon>
        <taxon>Spermatophyta</taxon>
        <taxon>Magnoliopsida</taxon>
        <taxon>eudicotyledons</taxon>
        <taxon>Gunneridae</taxon>
        <taxon>Pentapetalae</taxon>
        <taxon>rosids</taxon>
        <taxon>fabids</taxon>
        <taxon>Fabales</taxon>
        <taxon>Fabaceae</taxon>
        <taxon>Caesalpinioideae</taxon>
        <taxon>mimosoid clade</taxon>
        <taxon>Acacieae</taxon>
        <taxon>Acacia</taxon>
    </lineage>
</organism>
<dbReference type="AlphaFoldDB" id="A0AAE1IWH6"/>
<sequence length="291" mass="32277">MEEGILQNAHLPSSDPDLFDSCGTELTQMNSDSSAITEDASKASSQQFEAPFPIDQSTKWTDHQHRLYLNSLEASFVNELYQSVLLRGRSLRNDSKEAFKSKTLQNSQNMTKQFPAVQDCCWKKICVERNEPMLESTADSHVLAGSPSRLAPVARGRVTKESDVYDCGMLYDEGTQVRGISKFSRWSPRMIEKSYHQESVGYRAEASDQNFQNGDQGASSSCMPMTKRLKTATADASSNDQVVPAGNFHRTGVSSNINSSSENEGPHELLSELPEGFHNPNSDHHSFLRGS</sequence>
<accession>A0AAE1IWH6</accession>
<gene>
    <name evidence="2" type="ORF">QN277_005179</name>
</gene>
<dbReference type="Proteomes" id="UP001293593">
    <property type="component" value="Unassembled WGS sequence"/>
</dbReference>
<dbReference type="GO" id="GO:0009409">
    <property type="term" value="P:response to cold"/>
    <property type="evidence" value="ECO:0007669"/>
    <property type="project" value="InterPro"/>
</dbReference>
<name>A0AAE1IWH6_9FABA</name>
<dbReference type="InterPro" id="IPR044678">
    <property type="entry name" value="COR27/28"/>
</dbReference>
<evidence type="ECO:0000313" key="2">
    <source>
        <dbReference type="EMBL" id="KAK4258768.1"/>
    </source>
</evidence>
<evidence type="ECO:0000256" key="1">
    <source>
        <dbReference type="SAM" id="MobiDB-lite"/>
    </source>
</evidence>
<feature type="region of interest" description="Disordered" evidence="1">
    <location>
        <begin position="230"/>
        <end position="291"/>
    </location>
</feature>
<proteinExistence type="predicted"/>
<reference evidence="2" key="1">
    <citation type="submission" date="2023-10" db="EMBL/GenBank/DDBJ databases">
        <title>Chromosome-level genome of the transformable northern wattle, Acacia crassicarpa.</title>
        <authorList>
            <person name="Massaro I."/>
            <person name="Sinha N.R."/>
            <person name="Poethig S."/>
            <person name="Leichty A.R."/>
        </authorList>
    </citation>
    <scope>NUCLEOTIDE SEQUENCE</scope>
    <source>
        <strain evidence="2">Acra3RX</strain>
        <tissue evidence="2">Leaf</tissue>
    </source>
</reference>
<dbReference type="PANTHER" id="PTHR33676">
    <property type="entry name" value="COLD REGULATED PROTEIN 27"/>
    <property type="match status" value="1"/>
</dbReference>
<dbReference type="EMBL" id="JAWXYG010000011">
    <property type="protein sequence ID" value="KAK4258768.1"/>
    <property type="molecule type" value="Genomic_DNA"/>
</dbReference>
<comment type="caution">
    <text evidence="2">The sequence shown here is derived from an EMBL/GenBank/DDBJ whole genome shotgun (WGS) entry which is preliminary data.</text>
</comment>
<protein>
    <submittedName>
        <fullName evidence="2">Uncharacterized protein</fullName>
    </submittedName>
</protein>
<dbReference type="PANTHER" id="PTHR33676:SF17">
    <property type="entry name" value="COLD-REGULATED PROTEIN 28"/>
    <property type="match status" value="1"/>
</dbReference>